<dbReference type="WBParaSite" id="nRc.2.0.1.t26231-RA">
    <property type="protein sequence ID" value="nRc.2.0.1.t26231-RA"/>
    <property type="gene ID" value="nRc.2.0.1.g26231"/>
</dbReference>
<proteinExistence type="predicted"/>
<sequence length="101" mass="10091">IYSETLINLTEKIRVVGGGALRLNLTGGGGGICTKLLLGGILKGRLDNCGGGIALAVGALWPAKTCARVGIGGDGRGGENEGGNPLVVMLLDVVGTKYGNK</sequence>
<reference evidence="2" key="1">
    <citation type="submission" date="2022-11" db="UniProtKB">
        <authorList>
            <consortium name="WormBaseParasite"/>
        </authorList>
    </citation>
    <scope>IDENTIFICATION</scope>
</reference>
<evidence type="ECO:0000313" key="1">
    <source>
        <dbReference type="Proteomes" id="UP000887565"/>
    </source>
</evidence>
<accession>A0A915JJI8</accession>
<keyword evidence="1" id="KW-1185">Reference proteome</keyword>
<name>A0A915JJI8_ROMCU</name>
<dbReference type="Proteomes" id="UP000887565">
    <property type="component" value="Unplaced"/>
</dbReference>
<protein>
    <submittedName>
        <fullName evidence="2">Uncharacterized protein</fullName>
    </submittedName>
</protein>
<organism evidence="1 2">
    <name type="scientific">Romanomermis culicivorax</name>
    <name type="common">Nematode worm</name>
    <dbReference type="NCBI Taxonomy" id="13658"/>
    <lineage>
        <taxon>Eukaryota</taxon>
        <taxon>Metazoa</taxon>
        <taxon>Ecdysozoa</taxon>
        <taxon>Nematoda</taxon>
        <taxon>Enoplea</taxon>
        <taxon>Dorylaimia</taxon>
        <taxon>Mermithida</taxon>
        <taxon>Mermithoidea</taxon>
        <taxon>Mermithidae</taxon>
        <taxon>Romanomermis</taxon>
    </lineage>
</organism>
<evidence type="ECO:0000313" key="2">
    <source>
        <dbReference type="WBParaSite" id="nRc.2.0.1.t26231-RA"/>
    </source>
</evidence>
<dbReference type="AlphaFoldDB" id="A0A915JJI8"/>